<evidence type="ECO:0000256" key="2">
    <source>
        <dbReference type="SAM" id="MobiDB-lite"/>
    </source>
</evidence>
<dbReference type="SMART" id="SM00330">
    <property type="entry name" value="PIPKc"/>
    <property type="match status" value="1"/>
</dbReference>
<dbReference type="AlphaFoldDB" id="A0AAN8FJM6"/>
<feature type="compositionally biased region" description="Acidic residues" evidence="2">
    <location>
        <begin position="539"/>
        <end position="554"/>
    </location>
</feature>
<feature type="domain" description="PIPK" evidence="3">
    <location>
        <begin position="51"/>
        <end position="430"/>
    </location>
</feature>
<evidence type="ECO:0000313" key="5">
    <source>
        <dbReference type="Proteomes" id="UP001331761"/>
    </source>
</evidence>
<dbReference type="InterPro" id="IPR027483">
    <property type="entry name" value="PInositol-4-P-4/5-kinase_C_sf"/>
</dbReference>
<evidence type="ECO:0000256" key="1">
    <source>
        <dbReference type="PROSITE-ProRule" id="PRU00781"/>
    </source>
</evidence>
<evidence type="ECO:0000259" key="3">
    <source>
        <dbReference type="PROSITE" id="PS51455"/>
    </source>
</evidence>
<keyword evidence="1" id="KW-0418">Kinase</keyword>
<protein>
    <submittedName>
        <fullName evidence="4">Phosphatidylinositol-4-phosphate 5-kinase type-1 alpha</fullName>
    </submittedName>
</protein>
<keyword evidence="5" id="KW-1185">Reference proteome</keyword>
<dbReference type="GO" id="GO:0005886">
    <property type="term" value="C:plasma membrane"/>
    <property type="evidence" value="ECO:0007669"/>
    <property type="project" value="TreeGrafter"/>
</dbReference>
<dbReference type="Gene3D" id="3.30.800.10">
    <property type="entry name" value="Phosphatidylinositol Phosphate Kinase II Beta"/>
    <property type="match status" value="1"/>
</dbReference>
<feature type="compositionally biased region" description="Basic and acidic residues" evidence="2">
    <location>
        <begin position="14"/>
        <end position="37"/>
    </location>
</feature>
<sequence length="554" mass="62973">MSTAVINYKAPAGAEERREMDRGEMQQPAEKQKLGHRRIDEQGEVSYKKVPTNALMSAIQLGIANSIGSLASRPDRDLLLQDFQKIENVAFPAAGSATTPSHSFGDFRFKTYAPIAFRYFRELFNIKPADFLRSTCTEPLRELSNAGASGSIFYVSQDDQFIIKTVQHKEAEFLQKLLPGYYMNLQQNPKTLLPKFFGLFCYQSLGKNIRLLVMNNLLPQNVTMHEKYDLKGSTYKRLASKSERAKASPTLKDLDFIENHPNEGLSMDPISYDSLIRTISRDCLVLESFKIMDYSLLVGIHNMELTSSGDRSRTQATRQESEDELEQVDDLPSTSRGETETRRRPLQTKFSVWDQSEFEGTVPPGGVPARNSNGDRLILFLGIIDILQNYRLLKKMEHTWKAILHDGDSISVHNPNFYAQRFLSFMTEHVFKKGPALKQSPSRRRARKSVGDEDIPISTRDINPVISVGIPRTAVRTAHRNSVEKKEKKVERLFATSIAKADEREPLQEEEDEFIVGEREPSMTMSSLLLNDIPFIDDPPQEPLEELEEQQTQS</sequence>
<evidence type="ECO:0000313" key="4">
    <source>
        <dbReference type="EMBL" id="KAK5981246.1"/>
    </source>
</evidence>
<dbReference type="CDD" id="cd17301">
    <property type="entry name" value="PIPKc_PIP5KI"/>
    <property type="match status" value="1"/>
</dbReference>
<feature type="region of interest" description="Disordered" evidence="2">
    <location>
        <begin position="1"/>
        <end position="37"/>
    </location>
</feature>
<keyword evidence="1" id="KW-0808">Transferase</keyword>
<feature type="region of interest" description="Disordered" evidence="2">
    <location>
        <begin position="307"/>
        <end position="346"/>
    </location>
</feature>
<keyword evidence="1" id="KW-0067">ATP-binding</keyword>
<dbReference type="InterPro" id="IPR027484">
    <property type="entry name" value="PInositol-4-P-5-kinase_N"/>
</dbReference>
<dbReference type="PROSITE" id="PS51455">
    <property type="entry name" value="PIPK"/>
    <property type="match status" value="1"/>
</dbReference>
<dbReference type="InterPro" id="IPR023610">
    <property type="entry name" value="PInositol-4/5-P-5/4-kinase"/>
</dbReference>
<gene>
    <name evidence="4" type="ORF">GCK32_004811</name>
</gene>
<proteinExistence type="predicted"/>
<feature type="region of interest" description="Disordered" evidence="2">
    <location>
        <begin position="533"/>
        <end position="554"/>
    </location>
</feature>
<dbReference type="InterPro" id="IPR002498">
    <property type="entry name" value="PInositol-4-P-4/5-kinase_core"/>
</dbReference>
<dbReference type="Pfam" id="PF01504">
    <property type="entry name" value="PIP5K"/>
    <property type="match status" value="1"/>
</dbReference>
<feature type="region of interest" description="Disordered" evidence="2">
    <location>
        <begin position="434"/>
        <end position="455"/>
    </location>
</feature>
<reference evidence="4 5" key="1">
    <citation type="submission" date="2019-10" db="EMBL/GenBank/DDBJ databases">
        <title>Assembly and Annotation for the nematode Trichostrongylus colubriformis.</title>
        <authorList>
            <person name="Martin J."/>
        </authorList>
    </citation>
    <scope>NUCLEOTIDE SEQUENCE [LARGE SCALE GENOMIC DNA]</scope>
    <source>
        <strain evidence="4">G859</strain>
        <tissue evidence="4">Whole worm</tissue>
    </source>
</reference>
<dbReference type="GO" id="GO:0046854">
    <property type="term" value="P:phosphatidylinositol phosphate biosynthetic process"/>
    <property type="evidence" value="ECO:0007669"/>
    <property type="project" value="TreeGrafter"/>
</dbReference>
<keyword evidence="1" id="KW-0547">Nucleotide-binding</keyword>
<dbReference type="EMBL" id="WIXE01006491">
    <property type="protein sequence ID" value="KAK5981246.1"/>
    <property type="molecule type" value="Genomic_DNA"/>
</dbReference>
<dbReference type="Gene3D" id="3.30.810.10">
    <property type="entry name" value="2-Layer Sandwich"/>
    <property type="match status" value="1"/>
</dbReference>
<organism evidence="4 5">
    <name type="scientific">Trichostrongylus colubriformis</name>
    <name type="common">Black scour worm</name>
    <dbReference type="NCBI Taxonomy" id="6319"/>
    <lineage>
        <taxon>Eukaryota</taxon>
        <taxon>Metazoa</taxon>
        <taxon>Ecdysozoa</taxon>
        <taxon>Nematoda</taxon>
        <taxon>Chromadorea</taxon>
        <taxon>Rhabditida</taxon>
        <taxon>Rhabditina</taxon>
        <taxon>Rhabditomorpha</taxon>
        <taxon>Strongyloidea</taxon>
        <taxon>Trichostrongylidae</taxon>
        <taxon>Trichostrongylus</taxon>
    </lineage>
</organism>
<dbReference type="PANTHER" id="PTHR23086">
    <property type="entry name" value="PHOSPHATIDYLINOSITOL-4-PHOSPHATE 5-KINASE"/>
    <property type="match status" value="1"/>
</dbReference>
<dbReference type="PANTHER" id="PTHR23086:SF101">
    <property type="entry name" value="LP03320P-RELATED"/>
    <property type="match status" value="1"/>
</dbReference>
<name>A0AAN8FJM6_TRICO</name>
<dbReference type="GO" id="GO:0016308">
    <property type="term" value="F:1-phosphatidylinositol-4-phosphate 5-kinase activity"/>
    <property type="evidence" value="ECO:0007669"/>
    <property type="project" value="TreeGrafter"/>
</dbReference>
<accession>A0AAN8FJM6</accession>
<feature type="compositionally biased region" description="Polar residues" evidence="2">
    <location>
        <begin position="307"/>
        <end position="318"/>
    </location>
</feature>
<dbReference type="SUPFAM" id="SSF56104">
    <property type="entry name" value="SAICAR synthase-like"/>
    <property type="match status" value="1"/>
</dbReference>
<dbReference type="Proteomes" id="UP001331761">
    <property type="component" value="Unassembled WGS sequence"/>
</dbReference>
<comment type="caution">
    <text evidence="4">The sequence shown here is derived from an EMBL/GenBank/DDBJ whole genome shotgun (WGS) entry which is preliminary data.</text>
</comment>
<dbReference type="GO" id="GO:0005524">
    <property type="term" value="F:ATP binding"/>
    <property type="evidence" value="ECO:0007669"/>
    <property type="project" value="UniProtKB-UniRule"/>
</dbReference>